<proteinExistence type="predicted"/>
<dbReference type="InterPro" id="IPR029061">
    <property type="entry name" value="THDP-binding"/>
</dbReference>
<reference evidence="3" key="1">
    <citation type="journal article" date="2014" name="Front. Microbiol.">
        <title>High frequency of phylogenetically diverse reductive dehalogenase-homologous genes in deep subseafloor sedimentary metagenomes.</title>
        <authorList>
            <person name="Kawai M."/>
            <person name="Futagami T."/>
            <person name="Toyoda A."/>
            <person name="Takaki Y."/>
            <person name="Nishi S."/>
            <person name="Hori S."/>
            <person name="Arai W."/>
            <person name="Tsubouchi T."/>
            <person name="Morono Y."/>
            <person name="Uchiyama I."/>
            <person name="Ito T."/>
            <person name="Fujiyama A."/>
            <person name="Inagaki F."/>
            <person name="Takami H."/>
        </authorList>
    </citation>
    <scope>NUCLEOTIDE SEQUENCE</scope>
    <source>
        <strain evidence="3">Expedition CK06-06</strain>
    </source>
</reference>
<organism evidence="3">
    <name type="scientific">marine sediment metagenome</name>
    <dbReference type="NCBI Taxonomy" id="412755"/>
    <lineage>
        <taxon>unclassified sequences</taxon>
        <taxon>metagenomes</taxon>
        <taxon>ecological metagenomes</taxon>
    </lineage>
</organism>
<evidence type="ECO:0000256" key="1">
    <source>
        <dbReference type="ARBA" id="ARBA00023002"/>
    </source>
</evidence>
<dbReference type="Gene3D" id="3.40.50.970">
    <property type="match status" value="1"/>
</dbReference>
<dbReference type="SUPFAM" id="SSF52518">
    <property type="entry name" value="Thiamin diphosphate-binding fold (THDP-binding)"/>
    <property type="match status" value="1"/>
</dbReference>
<gene>
    <name evidence="3" type="ORF">S06H3_65825</name>
</gene>
<protein>
    <recommendedName>
        <fullName evidence="2">Dehydrogenase E1 component domain-containing protein</fullName>
    </recommendedName>
</protein>
<dbReference type="EMBL" id="BARV01044508">
    <property type="protein sequence ID" value="GAI71825.1"/>
    <property type="molecule type" value="Genomic_DNA"/>
</dbReference>
<keyword evidence="1" id="KW-0560">Oxidoreductase</keyword>
<sequence length="62" mass="7233">YISEKDPVANFKGRLLEEKIITEEEIERIESEVDKKIKGAVIFAEKSPEPKLEKFLEEVEQI</sequence>
<name>X1S8R1_9ZZZZ</name>
<comment type="caution">
    <text evidence="3">The sequence shown here is derived from an EMBL/GenBank/DDBJ whole genome shotgun (WGS) entry which is preliminary data.</text>
</comment>
<feature type="non-terminal residue" evidence="3">
    <location>
        <position position="1"/>
    </location>
</feature>
<dbReference type="InterPro" id="IPR001017">
    <property type="entry name" value="DH_E1"/>
</dbReference>
<feature type="domain" description="Dehydrogenase E1 component" evidence="2">
    <location>
        <begin position="3"/>
        <end position="52"/>
    </location>
</feature>
<dbReference type="GO" id="GO:0016624">
    <property type="term" value="F:oxidoreductase activity, acting on the aldehyde or oxo group of donors, disulfide as acceptor"/>
    <property type="evidence" value="ECO:0007669"/>
    <property type="project" value="InterPro"/>
</dbReference>
<evidence type="ECO:0000259" key="2">
    <source>
        <dbReference type="Pfam" id="PF00676"/>
    </source>
</evidence>
<accession>X1S8R1</accession>
<dbReference type="Pfam" id="PF00676">
    <property type="entry name" value="E1_dh"/>
    <property type="match status" value="1"/>
</dbReference>
<dbReference type="AlphaFoldDB" id="X1S8R1"/>
<evidence type="ECO:0000313" key="3">
    <source>
        <dbReference type="EMBL" id="GAI71825.1"/>
    </source>
</evidence>